<feature type="compositionally biased region" description="Low complexity" evidence="5">
    <location>
        <begin position="10"/>
        <end position="42"/>
    </location>
</feature>
<feature type="compositionally biased region" description="Polar residues" evidence="5">
    <location>
        <begin position="994"/>
        <end position="1005"/>
    </location>
</feature>
<feature type="compositionally biased region" description="Polar residues" evidence="5">
    <location>
        <begin position="503"/>
        <end position="514"/>
    </location>
</feature>
<feature type="region of interest" description="Disordered" evidence="5">
    <location>
        <begin position="948"/>
        <end position="1117"/>
    </location>
</feature>
<reference evidence="7" key="1">
    <citation type="journal article" date="2020" name="Fungal Divers.">
        <title>Resolving the Mortierellaceae phylogeny through synthesis of multi-gene phylogenetics and phylogenomics.</title>
        <authorList>
            <person name="Vandepol N."/>
            <person name="Liber J."/>
            <person name="Desiro A."/>
            <person name="Na H."/>
            <person name="Kennedy M."/>
            <person name="Barry K."/>
            <person name="Grigoriev I.V."/>
            <person name="Miller A.N."/>
            <person name="O'Donnell K."/>
            <person name="Stajich J.E."/>
            <person name="Bonito G."/>
        </authorList>
    </citation>
    <scope>NUCLEOTIDE SEQUENCE</scope>
    <source>
        <strain evidence="7">KOD1015</strain>
    </source>
</reference>
<dbReference type="OrthoDB" id="45421at2759"/>
<feature type="compositionally biased region" description="Polar residues" evidence="5">
    <location>
        <begin position="723"/>
        <end position="738"/>
    </location>
</feature>
<feature type="compositionally biased region" description="Basic and acidic residues" evidence="5">
    <location>
        <begin position="710"/>
        <end position="721"/>
    </location>
</feature>
<feature type="compositionally biased region" description="Basic and acidic residues" evidence="5">
    <location>
        <begin position="384"/>
        <end position="395"/>
    </location>
</feature>
<feature type="compositionally biased region" description="Polar residues" evidence="5">
    <location>
        <begin position="346"/>
        <end position="355"/>
    </location>
</feature>
<feature type="region of interest" description="Disordered" evidence="5">
    <location>
        <begin position="608"/>
        <end position="633"/>
    </location>
</feature>
<dbReference type="Gene3D" id="6.20.330.10">
    <property type="match status" value="2"/>
</dbReference>
<dbReference type="Gene3D" id="1.20.58.80">
    <property type="entry name" value="Phosphotransferase system, lactose/cellobiose-type IIA subunit"/>
    <property type="match status" value="1"/>
</dbReference>
<feature type="compositionally biased region" description="Polar residues" evidence="5">
    <location>
        <begin position="160"/>
        <end position="170"/>
    </location>
</feature>
<proteinExistence type="inferred from homology"/>
<keyword evidence="4" id="KW-0720">Serine protease</keyword>
<dbReference type="InterPro" id="IPR002142">
    <property type="entry name" value="Peptidase_S49"/>
</dbReference>
<evidence type="ECO:0000256" key="1">
    <source>
        <dbReference type="ARBA" id="ARBA00008683"/>
    </source>
</evidence>
<feature type="region of interest" description="Disordered" evidence="5">
    <location>
        <begin position="1187"/>
        <end position="1216"/>
    </location>
</feature>
<feature type="compositionally biased region" description="Polar residues" evidence="5">
    <location>
        <begin position="1045"/>
        <end position="1055"/>
    </location>
</feature>
<dbReference type="InterPro" id="IPR047272">
    <property type="entry name" value="S49_SppA_C"/>
</dbReference>
<gene>
    <name evidence="7" type="ORF">BGW38_003181</name>
</gene>
<dbReference type="InterPro" id="IPR029045">
    <property type="entry name" value="ClpP/crotonase-like_dom_sf"/>
</dbReference>
<keyword evidence="2" id="KW-0645">Protease</keyword>
<feature type="compositionally biased region" description="Acidic residues" evidence="5">
    <location>
        <begin position="1295"/>
        <end position="1305"/>
    </location>
</feature>
<dbReference type="PANTHER" id="PTHR33209">
    <property type="entry name" value="PROTEASE 4"/>
    <property type="match status" value="1"/>
</dbReference>
<feature type="compositionally biased region" description="Polar residues" evidence="5">
    <location>
        <begin position="206"/>
        <end position="231"/>
    </location>
</feature>
<dbReference type="GO" id="GO:0008236">
    <property type="term" value="F:serine-type peptidase activity"/>
    <property type="evidence" value="ECO:0007669"/>
    <property type="project" value="UniProtKB-KW"/>
</dbReference>
<evidence type="ECO:0000256" key="3">
    <source>
        <dbReference type="ARBA" id="ARBA00022801"/>
    </source>
</evidence>
<dbReference type="Gene3D" id="3.90.226.10">
    <property type="entry name" value="2-enoyl-CoA Hydratase, Chain A, domain 1"/>
    <property type="match status" value="2"/>
</dbReference>
<dbReference type="GO" id="GO:0006508">
    <property type="term" value="P:proteolysis"/>
    <property type="evidence" value="ECO:0007669"/>
    <property type="project" value="UniProtKB-KW"/>
</dbReference>
<feature type="region of interest" description="Disordered" evidence="5">
    <location>
        <begin position="1"/>
        <end position="79"/>
    </location>
</feature>
<feature type="compositionally biased region" description="Basic and acidic residues" evidence="5">
    <location>
        <begin position="234"/>
        <end position="245"/>
    </location>
</feature>
<dbReference type="Pfam" id="PF01343">
    <property type="entry name" value="Peptidase_S49"/>
    <property type="match status" value="2"/>
</dbReference>
<dbReference type="PANTHER" id="PTHR33209:SF1">
    <property type="entry name" value="PEPTIDASE S49 DOMAIN-CONTAINING PROTEIN"/>
    <property type="match status" value="1"/>
</dbReference>
<feature type="region of interest" description="Disordered" evidence="5">
    <location>
        <begin position="1295"/>
        <end position="1319"/>
    </location>
</feature>
<dbReference type="InterPro" id="IPR047217">
    <property type="entry name" value="S49_SppA_67K_type_N"/>
</dbReference>
<evidence type="ECO:0000256" key="5">
    <source>
        <dbReference type="SAM" id="MobiDB-lite"/>
    </source>
</evidence>
<dbReference type="SUPFAM" id="SSF116846">
    <property type="entry name" value="MIT domain"/>
    <property type="match status" value="1"/>
</dbReference>
<feature type="domain" description="Peptidase S49" evidence="6">
    <location>
        <begin position="1666"/>
        <end position="1802"/>
    </location>
</feature>
<feature type="region of interest" description="Disordered" evidence="5">
    <location>
        <begin position="206"/>
        <end position="270"/>
    </location>
</feature>
<feature type="compositionally biased region" description="Polar residues" evidence="5">
    <location>
        <begin position="459"/>
        <end position="491"/>
    </location>
</feature>
<feature type="compositionally biased region" description="Pro residues" evidence="5">
    <location>
        <begin position="1514"/>
        <end position="1530"/>
    </location>
</feature>
<evidence type="ECO:0000313" key="8">
    <source>
        <dbReference type="Proteomes" id="UP000780801"/>
    </source>
</evidence>
<dbReference type="EMBL" id="JAABOA010000219">
    <property type="protein sequence ID" value="KAF9585257.1"/>
    <property type="molecule type" value="Genomic_DNA"/>
</dbReference>
<comment type="caution">
    <text evidence="7">The sequence shown here is derived from an EMBL/GenBank/DDBJ whole genome shotgun (WGS) entry which is preliminary data.</text>
</comment>
<feature type="compositionally biased region" description="Low complexity" evidence="5">
    <location>
        <begin position="1006"/>
        <end position="1020"/>
    </location>
</feature>
<feature type="compositionally biased region" description="Basic and acidic residues" evidence="5">
    <location>
        <begin position="1357"/>
        <end position="1367"/>
    </location>
</feature>
<dbReference type="Proteomes" id="UP000780801">
    <property type="component" value="Unassembled WGS sequence"/>
</dbReference>
<dbReference type="SUPFAM" id="SSF52096">
    <property type="entry name" value="ClpP/crotonase"/>
    <property type="match status" value="2"/>
</dbReference>
<feature type="compositionally biased region" description="Acidic residues" evidence="5">
    <location>
        <begin position="1101"/>
        <end position="1111"/>
    </location>
</feature>
<feature type="compositionally biased region" description="Low complexity" evidence="5">
    <location>
        <begin position="1481"/>
        <end position="1497"/>
    </location>
</feature>
<feature type="compositionally biased region" description="Low complexity" evidence="5">
    <location>
        <begin position="284"/>
        <end position="300"/>
    </location>
</feature>
<feature type="region of interest" description="Disordered" evidence="5">
    <location>
        <begin position="503"/>
        <end position="522"/>
    </location>
</feature>
<feature type="region of interest" description="Disordered" evidence="5">
    <location>
        <begin position="696"/>
        <end position="851"/>
    </location>
</feature>
<keyword evidence="8" id="KW-1185">Reference proteome</keyword>
<sequence length="2150" mass="233241">MSTPSRGRKSAVSGSVSAGVSLSQSSPQPQSSSNASPANRSNARNEHDSTTPTPKRPVDQRRSSFSSTRTKHSTYAEADSQWRGIFDDALAKAQQAVQLDEAGETIMSSNLYAQAASDLGRVIPMCSSDKKKQSMLAIQAIYLDRVAQLKAAQLPKSGRAASTQPGTPTPTVGDASSRATQYFDPHPQGMVYGQEDQVLAQPQATFPNQRPQSSYQATSGQLQPQRASTVQPERASRNEQQDKGFKLFGKKRSKSQSAVSHPPGAFDGAQANYTLTNRSSMTLGSSAAANPSGSASALSNKTMASTTGPDSGNAPSPAESSKSTGSKWRPFGKKKSKSFSGGLNQVMAQGTQSSVELPPSLPPLALGTNIPDTTSSSEYFTETSQKRPTEGRRGSQDNTSTLYDRDEEDDVDPFYVVDVKGRAKAFEGKDSGKIRKQASGTVSSAKEDLKKVPKKPALKQSTSSYSNQQPFAPTFSPGTFTQQTSVSQQDLASPRFSGVMYNSSNAGSTASLGTPTRRHSQDRRRTMDIYTSSFIDDCDSEAVLQMNSTPMQMRLQQDPRHQMLITPQSGSIQPVQEISMDSPIATHLWPVTDQQDDLVVEDQMATNIEEETGEKSKGKQKLSNKPNEQTPEKLDDVLKLMDEVLFGGSSPTAKKNDTVARNSQQQQPMTGGPIITPRKESLVDYSTSAVSQAHGNAAPISEAPTGFVFEEPREIVLKDENESGPTQSPATSTQSHNPLSPIAYEPRTTYKSKKIVQKVSQKGKDGEQLSPTFSESSNEHATSTSVSDEKQVHLRESGDLAAAESSDKTKVENSNKLTMEFSGSPLSVSISRFEPVKSPESEKLATEPVMTKSSTNGSIAMALFKSSIGKGKKKEEEEYVPYEYQEEVEGPLMERVKVPETQETVGFVMPIEESKPTHMQNSNNSAGADNWDSWVTQLESFERVLVDKGLQNDRLKSKTPGPAYFEPQSPMPTPIQISGLDSGSSTTGSAYSSRPGTSMTNTSRPSTTMTADTSLATTPTVEYTENPLGGTIKNSDAAECEMDANNRQGDNGDNNTIERRESLQSSTSTATAVGQRLTVQPMIVQQAKKQWWAPQRKDINPVDEDGEDDASNSDQEQERHLALLLNSRNLQDQLDAAMEAAARTSESDSIISSESSCSSSSSIVTARHVSASPLKSTMQSVGKMIKSGSDLELDDNEDSRVAPMPKPKAQPKGAKSKLLPISTPLSHLLQLNNPDELWKYAQQAKAFATTKMNKGDKRSAAIALKRAKALESRWQEVLLEMASSDDDEDALLEDDEDEMDGNEGDANDKGEQERSRTLTNEQEVVIKDEVATVDPIVIRVQEDDRESTDEEDQTYSVRRDLNKRGEGVPDNYSKYKVNKDMVATTVGDEKETNDDNDPQLGPEVTIEQMLACENPKHVMHYIQKLKTDTVTKARAGSKMEALQGMKNVKLLQQRLEENAKKLPPRFDPFSLVTMSTLPPTGSQGSGNSVPPSNSSGASGLGAEEIAKAHQQPSQQPPQSPHSHPPPPQQKPPSVFSRAWKHRGKITFGIFVFYSSATLFHSIVETDTDKSYYQKLAQAAASGGSTPTPTSTLIDIVAALKQAKDDPRIVGIMANFSTGNQSKSGSSKGLGLAQIQELRSAVQEFKEAKAKALGGEDKVSLIAYTDSFGKYNQQQYYLASAFDKVYMQPTGSIPLVGLSSTVPFFKTLLNRFGILVRAEARKEYKSMVSPFTETELPQAQKQNLFDLLKGLNAQILTDIAKARQKALGSDPVEKLNHLIQVGPFMGAESKDEGLVDGLLYKHDCGKMVENNGAFGLTHYMKVKAKEHKAQTAKSKTPSLVVGVVYLIGGIKRGGGEFGANTIVKGIREAANDSTVDAVVLRIDSGGGDVVASDTIGEAIRWCQDVKKKPVVVSFGNVSASGGYYVSTHAKAIVAQPTTITGSIGVAAMRPYFTPEFFKMIGVSVEQFFTGSSDTSFLTDLEGAALTRYKRQIDSIYADFLKRVADGRKMSLDQVEGVAGGRVMNGKEALKVGLVDKMGGIYDSIRLAGQYGLDVHKQKGTVPSDLKISDVVVKVFPSPKPLLQQIVDTMTGDEAKDMYAKEHMRALMMRVWSGDLMGLMQDFGLSSSRGWVTGQHMPRHQLELDLEGLDLD</sequence>
<dbReference type="InterPro" id="IPR036181">
    <property type="entry name" value="MIT_dom_sf"/>
</dbReference>
<feature type="region of interest" description="Disordered" evidence="5">
    <location>
        <begin position="647"/>
        <end position="678"/>
    </location>
</feature>
<feature type="compositionally biased region" description="Low complexity" evidence="5">
    <location>
        <begin position="982"/>
        <end position="993"/>
    </location>
</feature>
<feature type="compositionally biased region" description="Basic and acidic residues" evidence="5">
    <location>
        <begin position="834"/>
        <end position="845"/>
    </location>
</feature>
<evidence type="ECO:0000313" key="7">
    <source>
        <dbReference type="EMBL" id="KAF9585257.1"/>
    </source>
</evidence>
<feature type="region of interest" description="Disordered" evidence="5">
    <location>
        <begin position="427"/>
        <end position="491"/>
    </location>
</feature>
<feature type="compositionally biased region" description="Polar residues" evidence="5">
    <location>
        <begin position="301"/>
        <end position="326"/>
    </location>
</feature>
<organism evidence="7 8">
    <name type="scientific">Lunasporangiospora selenospora</name>
    <dbReference type="NCBI Taxonomy" id="979761"/>
    <lineage>
        <taxon>Eukaryota</taxon>
        <taxon>Fungi</taxon>
        <taxon>Fungi incertae sedis</taxon>
        <taxon>Mucoromycota</taxon>
        <taxon>Mortierellomycotina</taxon>
        <taxon>Mortierellomycetes</taxon>
        <taxon>Mortierellales</taxon>
        <taxon>Mortierellaceae</taxon>
        <taxon>Lunasporangiospora</taxon>
    </lineage>
</organism>
<comment type="similarity">
    <text evidence="1">Belongs to the peptidase S49 family.</text>
</comment>
<feature type="region of interest" description="Disordered" evidence="5">
    <location>
        <begin position="1461"/>
        <end position="1535"/>
    </location>
</feature>
<accession>A0A9P6G1B1</accession>
<feature type="compositionally biased region" description="Polar residues" evidence="5">
    <location>
        <begin position="649"/>
        <end position="669"/>
    </location>
</feature>
<feature type="compositionally biased region" description="Basic and acidic residues" evidence="5">
    <location>
        <begin position="1306"/>
        <end position="1316"/>
    </location>
</feature>
<feature type="region of interest" description="Disordered" evidence="5">
    <location>
        <begin position="284"/>
        <end position="407"/>
    </location>
</feature>
<feature type="region of interest" description="Disordered" evidence="5">
    <location>
        <begin position="1340"/>
        <end position="1373"/>
    </location>
</feature>
<dbReference type="CDD" id="cd07023">
    <property type="entry name" value="S49_Sppa_N_C"/>
    <property type="match status" value="1"/>
</dbReference>
<protein>
    <recommendedName>
        <fullName evidence="6">Peptidase S49 domain-containing protein</fullName>
    </recommendedName>
</protein>
<feature type="compositionally biased region" description="Basic and acidic residues" evidence="5">
    <location>
        <begin position="787"/>
        <end position="798"/>
    </location>
</feature>
<name>A0A9P6G1B1_9FUNG</name>
<feature type="compositionally biased region" description="Low complexity" evidence="5">
    <location>
        <begin position="373"/>
        <end position="383"/>
    </location>
</feature>
<keyword evidence="3" id="KW-0378">Hydrolase</keyword>
<feature type="compositionally biased region" description="Acidic residues" evidence="5">
    <location>
        <begin position="1343"/>
        <end position="1353"/>
    </location>
</feature>
<feature type="region of interest" description="Disordered" evidence="5">
    <location>
        <begin position="156"/>
        <end position="190"/>
    </location>
</feature>
<feature type="domain" description="Peptidase S49" evidence="6">
    <location>
        <begin position="1905"/>
        <end position="2045"/>
    </location>
</feature>
<feature type="compositionally biased region" description="Polar residues" evidence="5">
    <location>
        <begin position="1063"/>
        <end position="1072"/>
    </location>
</feature>
<evidence type="ECO:0000259" key="6">
    <source>
        <dbReference type="Pfam" id="PF01343"/>
    </source>
</evidence>
<evidence type="ECO:0000256" key="4">
    <source>
        <dbReference type="ARBA" id="ARBA00022825"/>
    </source>
</evidence>
<dbReference type="CDD" id="cd07018">
    <property type="entry name" value="S49_SppA_67K_type"/>
    <property type="match status" value="1"/>
</dbReference>
<evidence type="ECO:0000256" key="2">
    <source>
        <dbReference type="ARBA" id="ARBA00022670"/>
    </source>
</evidence>
<feature type="compositionally biased region" description="Polar residues" evidence="5">
    <location>
        <begin position="769"/>
        <end position="786"/>
    </location>
</feature>